<proteinExistence type="predicted"/>
<accession>A0ABW1SU12</accession>
<keyword evidence="3" id="KW-1185">Reference proteome</keyword>
<gene>
    <name evidence="2" type="ORF">ACFP1G_08925</name>
</gene>
<dbReference type="Gene3D" id="1.10.1740.10">
    <property type="match status" value="1"/>
</dbReference>
<protein>
    <submittedName>
        <fullName evidence="2">Sigma factor</fullName>
    </submittedName>
</protein>
<dbReference type="Pfam" id="PF04542">
    <property type="entry name" value="Sigma70_r2"/>
    <property type="match status" value="1"/>
</dbReference>
<evidence type="ECO:0000313" key="2">
    <source>
        <dbReference type="EMBL" id="MFC6207593.1"/>
    </source>
</evidence>
<dbReference type="Proteomes" id="UP001596254">
    <property type="component" value="Unassembled WGS sequence"/>
</dbReference>
<dbReference type="EMBL" id="JBHSSK010000023">
    <property type="protein sequence ID" value="MFC6207593.1"/>
    <property type="molecule type" value="Genomic_DNA"/>
</dbReference>
<sequence>MNEMSNAALLVCLQDQLDSPALHILFERYRPVLKKLQQRYFIVGFDQDDWDQEARVVFCRSVERFDATKAPNFGAFYRLNLRHRVFDLIRRSKALKRQQSRKVISLEANSDYFADTLKDSRWAVREQLEVQDAVQRVQESLSGVEHTVFNGLLRGETLLVISQRKRLPYRQVTAASHRSQVKLRRLLAE</sequence>
<dbReference type="InterPro" id="IPR013325">
    <property type="entry name" value="RNA_pol_sigma_r2"/>
</dbReference>
<evidence type="ECO:0000259" key="1">
    <source>
        <dbReference type="Pfam" id="PF04542"/>
    </source>
</evidence>
<organism evidence="2 3">
    <name type="scientific">Levilactobacillus tongjiangensis</name>
    <dbReference type="NCBI Taxonomy" id="2486023"/>
    <lineage>
        <taxon>Bacteria</taxon>
        <taxon>Bacillati</taxon>
        <taxon>Bacillota</taxon>
        <taxon>Bacilli</taxon>
        <taxon>Lactobacillales</taxon>
        <taxon>Lactobacillaceae</taxon>
        <taxon>Levilactobacillus</taxon>
    </lineage>
</organism>
<dbReference type="InterPro" id="IPR007627">
    <property type="entry name" value="RNA_pol_sigma70_r2"/>
</dbReference>
<feature type="domain" description="RNA polymerase sigma-70 region 2" evidence="1">
    <location>
        <begin position="25"/>
        <end position="93"/>
    </location>
</feature>
<evidence type="ECO:0000313" key="3">
    <source>
        <dbReference type="Proteomes" id="UP001596254"/>
    </source>
</evidence>
<dbReference type="SUPFAM" id="SSF88946">
    <property type="entry name" value="Sigma2 domain of RNA polymerase sigma factors"/>
    <property type="match status" value="1"/>
</dbReference>
<name>A0ABW1SU12_9LACO</name>
<comment type="caution">
    <text evidence="2">The sequence shown here is derived from an EMBL/GenBank/DDBJ whole genome shotgun (WGS) entry which is preliminary data.</text>
</comment>
<reference evidence="3" key="1">
    <citation type="journal article" date="2019" name="Int. J. Syst. Evol. Microbiol.">
        <title>The Global Catalogue of Microorganisms (GCM) 10K type strain sequencing project: providing services to taxonomists for standard genome sequencing and annotation.</title>
        <authorList>
            <consortium name="The Broad Institute Genomics Platform"/>
            <consortium name="The Broad Institute Genome Sequencing Center for Infectious Disease"/>
            <person name="Wu L."/>
            <person name="Ma J."/>
        </authorList>
    </citation>
    <scope>NUCLEOTIDE SEQUENCE [LARGE SCALE GENOMIC DNA]</scope>
    <source>
        <strain evidence="3">CCM 8905</strain>
    </source>
</reference>
<dbReference type="RefSeq" id="WP_125693031.1">
    <property type="nucleotide sequence ID" value="NZ_JBHSSK010000023.1"/>
</dbReference>